<evidence type="ECO:0000313" key="2">
    <source>
        <dbReference type="Proteomes" id="UP000199647"/>
    </source>
</evidence>
<dbReference type="EMBL" id="FOFG01000002">
    <property type="protein sequence ID" value="SEP96036.1"/>
    <property type="molecule type" value="Genomic_DNA"/>
</dbReference>
<reference evidence="1 2" key="1">
    <citation type="submission" date="2016-10" db="EMBL/GenBank/DDBJ databases">
        <authorList>
            <person name="de Groot N.N."/>
        </authorList>
    </citation>
    <scope>NUCLEOTIDE SEQUENCE [LARGE SCALE GENOMIC DNA]</scope>
    <source>
        <strain evidence="1 2">A52C2</strain>
    </source>
</reference>
<keyword evidence="2" id="KW-1185">Reference proteome</keyword>
<organism evidence="1 2">
    <name type="scientific">Faunimonas pinastri</name>
    <dbReference type="NCBI Taxonomy" id="1855383"/>
    <lineage>
        <taxon>Bacteria</taxon>
        <taxon>Pseudomonadati</taxon>
        <taxon>Pseudomonadota</taxon>
        <taxon>Alphaproteobacteria</taxon>
        <taxon>Hyphomicrobiales</taxon>
        <taxon>Afifellaceae</taxon>
        <taxon>Faunimonas</taxon>
    </lineage>
</organism>
<dbReference type="STRING" id="1855383.SAMN05216548_10250"/>
<sequence length="241" mass="26672">MTLLTEETEVFSAADGSRCCVIFLAKRQPGLSGEALRQTWSTIETVLQRFAGEGWQLSISNMVDPAIPDVPTAYETGAGHDVDIAGVFEAPSISAAVAGTVALEAAGWDRLFATEWLIGPREFAPVKSTDATLTRDWGFLALWEWNDAWSAATPEERREYDLECDVAFAFDVASGVNIAGRHRLDLASRWHHLGFWEAQSFEVVDAAMREHERVADFKFTTSRHYLGRRRPLAELIGASHG</sequence>
<proteinExistence type="predicted"/>
<protein>
    <submittedName>
        <fullName evidence="1">Uncharacterized protein</fullName>
    </submittedName>
</protein>
<name>A0A1H9C4A3_9HYPH</name>
<accession>A0A1H9C4A3</accession>
<dbReference type="OrthoDB" id="3667245at2"/>
<dbReference type="AlphaFoldDB" id="A0A1H9C4A3"/>
<gene>
    <name evidence="1" type="ORF">SAMN05216548_10250</name>
</gene>
<evidence type="ECO:0000313" key="1">
    <source>
        <dbReference type="EMBL" id="SEP96036.1"/>
    </source>
</evidence>
<dbReference type="RefSeq" id="WP_092495239.1">
    <property type="nucleotide sequence ID" value="NZ_FOFG01000002.1"/>
</dbReference>
<dbReference type="Proteomes" id="UP000199647">
    <property type="component" value="Unassembled WGS sequence"/>
</dbReference>